<comment type="caution">
    <text evidence="1">The sequence shown here is derived from an EMBL/GenBank/DDBJ whole genome shotgun (WGS) entry which is preliminary data.</text>
</comment>
<proteinExistence type="predicted"/>
<organism evidence="1 2">
    <name type="scientific">Alteraurantiacibacter buctensis</name>
    <dbReference type="NCBI Taxonomy" id="1503981"/>
    <lineage>
        <taxon>Bacteria</taxon>
        <taxon>Pseudomonadati</taxon>
        <taxon>Pseudomonadota</taxon>
        <taxon>Alphaproteobacteria</taxon>
        <taxon>Sphingomonadales</taxon>
        <taxon>Erythrobacteraceae</taxon>
        <taxon>Alteraurantiacibacter</taxon>
    </lineage>
</organism>
<name>A0A844Z3G4_9SPHN</name>
<dbReference type="RefSeq" id="WP_160773154.1">
    <property type="nucleotide sequence ID" value="NZ_WTYV01000008.1"/>
</dbReference>
<sequence length="210" mass="22328">MTTSPISRARSQALPWALAGALAISTAGLGWLAFGPEDHGDPVAASVTAFTRQNKLTAFSAQLSTVVSSEDSRFFGLLESRQVAVIPARVDYAVDFSGVDAGDFAWDEEAYRLVVDLPAIAVGRPNLDEARAQYLQEGMLITREAAARLNRDNTLVAERLAAEQASDPVLLQLARNAARDAVRQNLVTVLDAAGHPGARVDVRFAGEPGA</sequence>
<reference evidence="1 2" key="1">
    <citation type="submission" date="2019-12" db="EMBL/GenBank/DDBJ databases">
        <title>Genomic-based taxomic classification of the family Erythrobacteraceae.</title>
        <authorList>
            <person name="Xu L."/>
        </authorList>
    </citation>
    <scope>NUCLEOTIDE SEQUENCE [LARGE SCALE GENOMIC DNA]</scope>
    <source>
        <strain evidence="1 2">M0322</strain>
    </source>
</reference>
<accession>A0A844Z3G4</accession>
<evidence type="ECO:0000313" key="1">
    <source>
        <dbReference type="EMBL" id="MXO73224.1"/>
    </source>
</evidence>
<dbReference type="AlphaFoldDB" id="A0A844Z3G4"/>
<evidence type="ECO:0000313" key="2">
    <source>
        <dbReference type="Proteomes" id="UP000466966"/>
    </source>
</evidence>
<protein>
    <submittedName>
        <fullName evidence="1">DUF4230 domain-containing protein</fullName>
    </submittedName>
</protein>
<gene>
    <name evidence="1" type="ORF">GRI99_16470</name>
</gene>
<dbReference type="OrthoDB" id="7558887at2"/>
<dbReference type="Pfam" id="PF14014">
    <property type="entry name" value="DUF4230"/>
    <property type="match status" value="1"/>
</dbReference>
<dbReference type="InterPro" id="IPR025324">
    <property type="entry name" value="DUF4230"/>
</dbReference>
<dbReference type="Proteomes" id="UP000466966">
    <property type="component" value="Unassembled WGS sequence"/>
</dbReference>
<keyword evidence="2" id="KW-1185">Reference proteome</keyword>
<dbReference type="EMBL" id="WTYV01000008">
    <property type="protein sequence ID" value="MXO73224.1"/>
    <property type="molecule type" value="Genomic_DNA"/>
</dbReference>